<name>A0A2G2YLM0_CAPAN</name>
<dbReference type="Proteomes" id="UP000222542">
    <property type="component" value="Unassembled WGS sequence"/>
</dbReference>
<dbReference type="EMBL" id="AYRZ02000010">
    <property type="protein sequence ID" value="PHT70595.1"/>
    <property type="molecule type" value="Genomic_DNA"/>
</dbReference>
<reference evidence="1 2" key="2">
    <citation type="journal article" date="2017" name="Genome Biol.">
        <title>New reference genome sequences of hot pepper reveal the massive evolution of plant disease-resistance genes by retroduplication.</title>
        <authorList>
            <person name="Kim S."/>
            <person name="Park J."/>
            <person name="Yeom S.I."/>
            <person name="Kim Y.M."/>
            <person name="Seo E."/>
            <person name="Kim K.T."/>
            <person name="Kim M.S."/>
            <person name="Lee J.M."/>
            <person name="Cheong K."/>
            <person name="Shin H.S."/>
            <person name="Kim S.B."/>
            <person name="Han K."/>
            <person name="Lee J."/>
            <person name="Park M."/>
            <person name="Lee H.A."/>
            <person name="Lee H.Y."/>
            <person name="Lee Y."/>
            <person name="Oh S."/>
            <person name="Lee J.H."/>
            <person name="Choi E."/>
            <person name="Choi E."/>
            <person name="Lee S.E."/>
            <person name="Jeon J."/>
            <person name="Kim H."/>
            <person name="Choi G."/>
            <person name="Song H."/>
            <person name="Lee J."/>
            <person name="Lee S.C."/>
            <person name="Kwon J.K."/>
            <person name="Lee H.Y."/>
            <person name="Koo N."/>
            <person name="Hong Y."/>
            <person name="Kim R.W."/>
            <person name="Kang W.H."/>
            <person name="Huh J.H."/>
            <person name="Kang B.C."/>
            <person name="Yang T.J."/>
            <person name="Lee Y.H."/>
            <person name="Bennetzen J.L."/>
            <person name="Choi D."/>
        </authorList>
    </citation>
    <scope>NUCLEOTIDE SEQUENCE [LARGE SCALE GENOMIC DNA]</scope>
    <source>
        <strain evidence="2">cv. CM334</strain>
    </source>
</reference>
<reference evidence="1 2" key="1">
    <citation type="journal article" date="2014" name="Nat. Genet.">
        <title>Genome sequence of the hot pepper provides insights into the evolution of pungency in Capsicum species.</title>
        <authorList>
            <person name="Kim S."/>
            <person name="Park M."/>
            <person name="Yeom S.I."/>
            <person name="Kim Y.M."/>
            <person name="Lee J.M."/>
            <person name="Lee H.A."/>
            <person name="Seo E."/>
            <person name="Choi J."/>
            <person name="Cheong K."/>
            <person name="Kim K.T."/>
            <person name="Jung K."/>
            <person name="Lee G.W."/>
            <person name="Oh S.K."/>
            <person name="Bae C."/>
            <person name="Kim S.B."/>
            <person name="Lee H.Y."/>
            <person name="Kim S.Y."/>
            <person name="Kim M.S."/>
            <person name="Kang B.C."/>
            <person name="Jo Y.D."/>
            <person name="Yang H.B."/>
            <person name="Jeong H.J."/>
            <person name="Kang W.H."/>
            <person name="Kwon J.K."/>
            <person name="Shin C."/>
            <person name="Lim J.Y."/>
            <person name="Park J.H."/>
            <person name="Huh J.H."/>
            <person name="Kim J.S."/>
            <person name="Kim B.D."/>
            <person name="Cohen O."/>
            <person name="Paran I."/>
            <person name="Suh M.C."/>
            <person name="Lee S.B."/>
            <person name="Kim Y.K."/>
            <person name="Shin Y."/>
            <person name="Noh S.J."/>
            <person name="Park J."/>
            <person name="Seo Y.S."/>
            <person name="Kwon S.Y."/>
            <person name="Kim H.A."/>
            <person name="Park J.M."/>
            <person name="Kim H.J."/>
            <person name="Choi S.B."/>
            <person name="Bosland P.W."/>
            <person name="Reeves G."/>
            <person name="Jo S.H."/>
            <person name="Lee B.W."/>
            <person name="Cho H.T."/>
            <person name="Choi H.S."/>
            <person name="Lee M.S."/>
            <person name="Yu Y."/>
            <person name="Do Choi Y."/>
            <person name="Park B.S."/>
            <person name="van Deynze A."/>
            <person name="Ashrafi H."/>
            <person name="Hill T."/>
            <person name="Kim W.T."/>
            <person name="Pai H.S."/>
            <person name="Ahn H.K."/>
            <person name="Yeam I."/>
            <person name="Giovannoni J.J."/>
            <person name="Rose J.K."/>
            <person name="Sorensen I."/>
            <person name="Lee S.J."/>
            <person name="Kim R.W."/>
            <person name="Choi I.Y."/>
            <person name="Choi B.S."/>
            <person name="Lim J.S."/>
            <person name="Lee Y.H."/>
            <person name="Choi D."/>
        </authorList>
    </citation>
    <scope>NUCLEOTIDE SEQUENCE [LARGE SCALE GENOMIC DNA]</scope>
    <source>
        <strain evidence="2">cv. CM334</strain>
    </source>
</reference>
<organism evidence="1 2">
    <name type="scientific">Capsicum annuum</name>
    <name type="common">Capsicum pepper</name>
    <dbReference type="NCBI Taxonomy" id="4072"/>
    <lineage>
        <taxon>Eukaryota</taxon>
        <taxon>Viridiplantae</taxon>
        <taxon>Streptophyta</taxon>
        <taxon>Embryophyta</taxon>
        <taxon>Tracheophyta</taxon>
        <taxon>Spermatophyta</taxon>
        <taxon>Magnoliopsida</taxon>
        <taxon>eudicotyledons</taxon>
        <taxon>Gunneridae</taxon>
        <taxon>Pentapetalae</taxon>
        <taxon>asterids</taxon>
        <taxon>lamiids</taxon>
        <taxon>Solanales</taxon>
        <taxon>Solanaceae</taxon>
        <taxon>Solanoideae</taxon>
        <taxon>Capsiceae</taxon>
        <taxon>Capsicum</taxon>
    </lineage>
</organism>
<dbReference type="SMR" id="A0A2G2YLM0"/>
<accession>A0A2G2YLM0</accession>
<dbReference type="AlphaFoldDB" id="A0A2G2YLM0"/>
<evidence type="ECO:0000313" key="1">
    <source>
        <dbReference type="EMBL" id="PHT70595.1"/>
    </source>
</evidence>
<protein>
    <submittedName>
        <fullName evidence="1">Uncharacterized protein</fullName>
    </submittedName>
</protein>
<gene>
    <name evidence="1" type="ORF">T459_25699</name>
</gene>
<proteinExistence type="predicted"/>
<comment type="caution">
    <text evidence="1">The sequence shown here is derived from an EMBL/GenBank/DDBJ whole genome shotgun (WGS) entry which is preliminary data.</text>
</comment>
<keyword evidence="2" id="KW-1185">Reference proteome</keyword>
<evidence type="ECO:0000313" key="2">
    <source>
        <dbReference type="Proteomes" id="UP000222542"/>
    </source>
</evidence>
<sequence length="108" mass="12016">MKIQIGNQNIQGMLNVANFECSDVCMSDRVEIAGNERLAGAVLFARERLLQRLRGVSISGNRVQIQGLDWSSDKKVEWDPDVERVFLPSGKTLVPEYAMRFVGGSSSK</sequence>
<dbReference type="Gramene" id="PHT70595">
    <property type="protein sequence ID" value="PHT70595"/>
    <property type="gene ID" value="T459_25699"/>
</dbReference>
<dbReference type="STRING" id="4072.A0A2G2YLM0"/>